<evidence type="ECO:0000313" key="2">
    <source>
        <dbReference type="Proteomes" id="UP000219452"/>
    </source>
</evidence>
<organism evidence="1 2">
    <name type="scientific">Spirosoma fluviale</name>
    <dbReference type="NCBI Taxonomy" id="1597977"/>
    <lineage>
        <taxon>Bacteria</taxon>
        <taxon>Pseudomonadati</taxon>
        <taxon>Bacteroidota</taxon>
        <taxon>Cytophagia</taxon>
        <taxon>Cytophagales</taxon>
        <taxon>Cytophagaceae</taxon>
        <taxon>Spirosoma</taxon>
    </lineage>
</organism>
<dbReference type="OrthoDB" id="9872579at2"/>
<keyword evidence="2" id="KW-1185">Reference proteome</keyword>
<protein>
    <submittedName>
        <fullName evidence="1">Uncharacterized protein</fullName>
    </submittedName>
</protein>
<evidence type="ECO:0000313" key="1">
    <source>
        <dbReference type="EMBL" id="SOD81016.1"/>
    </source>
</evidence>
<proteinExistence type="predicted"/>
<dbReference type="RefSeq" id="WP_097125263.1">
    <property type="nucleotide sequence ID" value="NZ_OCNH01000001.1"/>
</dbReference>
<name>A0A286FD41_9BACT</name>
<dbReference type="EMBL" id="OCNH01000001">
    <property type="protein sequence ID" value="SOD81016.1"/>
    <property type="molecule type" value="Genomic_DNA"/>
</dbReference>
<dbReference type="AlphaFoldDB" id="A0A286FD41"/>
<reference evidence="2" key="1">
    <citation type="submission" date="2017-09" db="EMBL/GenBank/DDBJ databases">
        <authorList>
            <person name="Varghese N."/>
            <person name="Submissions S."/>
        </authorList>
    </citation>
    <scope>NUCLEOTIDE SEQUENCE [LARGE SCALE GENOMIC DNA]</scope>
    <source>
        <strain evidence="2">DSM 29961</strain>
    </source>
</reference>
<gene>
    <name evidence="1" type="ORF">SAMN06269250_1646</name>
</gene>
<accession>A0A286FD41</accession>
<sequence>MATVDLQIALELLTPGTLRIWDKTPASAWGGSNPARSSVSKYRVYLGYPEQAGYSWEVDASLTGPIATGIYRKTAGELMAALGAADFINNKLAFRSGLLEVRIQAVSTQTVLRLRSNYLVRLPADLPAGALVWVKKEGVWEDITAYGSVVNGAWQWSCLDSVDLFTHWKLLISGKEITCGTALVEKLTDEATQRTIMVVLGEYIQQLFLVGAERQQWSDLVLQWLNEQVDGCQPHQYPKEWKWGSYNECKLSLLGQLLDRLEDAGKPILAGGVPLDVPTATIILKRVQAELKTWKRLP</sequence>
<dbReference type="Proteomes" id="UP000219452">
    <property type="component" value="Unassembled WGS sequence"/>
</dbReference>